<evidence type="ECO:0000313" key="2">
    <source>
        <dbReference type="Proteomes" id="UP001060215"/>
    </source>
</evidence>
<proteinExistence type="predicted"/>
<reference evidence="1 2" key="1">
    <citation type="journal article" date="2022" name="Plant J.">
        <title>Chromosome-level genome of Camellia lanceoleosa provides a valuable resource for understanding genome evolution and self-incompatibility.</title>
        <authorList>
            <person name="Gong W."/>
            <person name="Xiao S."/>
            <person name="Wang L."/>
            <person name="Liao Z."/>
            <person name="Chang Y."/>
            <person name="Mo W."/>
            <person name="Hu G."/>
            <person name="Li W."/>
            <person name="Zhao G."/>
            <person name="Zhu H."/>
            <person name="Hu X."/>
            <person name="Ji K."/>
            <person name="Xiang X."/>
            <person name="Song Q."/>
            <person name="Yuan D."/>
            <person name="Jin S."/>
            <person name="Zhang L."/>
        </authorList>
    </citation>
    <scope>NUCLEOTIDE SEQUENCE [LARGE SCALE GENOMIC DNA]</scope>
    <source>
        <strain evidence="1">SQ_2022a</strain>
    </source>
</reference>
<evidence type="ECO:0000313" key="1">
    <source>
        <dbReference type="EMBL" id="KAI7984196.1"/>
    </source>
</evidence>
<accession>A0ACC0F819</accession>
<dbReference type="Proteomes" id="UP001060215">
    <property type="component" value="Chromosome 11"/>
</dbReference>
<keyword evidence="2" id="KW-1185">Reference proteome</keyword>
<sequence>MESGINSFLRASNAESVREDEDELLWAALSRLPSQKQTNFTLLRRTVSKLDGREERSKAIDVKKLDRFNRELIVNRAFATTE</sequence>
<gene>
    <name evidence="1" type="ORF">LOK49_LG15G01242</name>
</gene>
<protein>
    <submittedName>
        <fullName evidence="1">ABC transporter G family member 31</fullName>
    </submittedName>
</protein>
<comment type="caution">
    <text evidence="1">The sequence shown here is derived from an EMBL/GenBank/DDBJ whole genome shotgun (WGS) entry which is preliminary data.</text>
</comment>
<organism evidence="1 2">
    <name type="scientific">Camellia lanceoleosa</name>
    <dbReference type="NCBI Taxonomy" id="1840588"/>
    <lineage>
        <taxon>Eukaryota</taxon>
        <taxon>Viridiplantae</taxon>
        <taxon>Streptophyta</taxon>
        <taxon>Embryophyta</taxon>
        <taxon>Tracheophyta</taxon>
        <taxon>Spermatophyta</taxon>
        <taxon>Magnoliopsida</taxon>
        <taxon>eudicotyledons</taxon>
        <taxon>Gunneridae</taxon>
        <taxon>Pentapetalae</taxon>
        <taxon>asterids</taxon>
        <taxon>Ericales</taxon>
        <taxon>Theaceae</taxon>
        <taxon>Camellia</taxon>
    </lineage>
</organism>
<dbReference type="EMBL" id="CM045768">
    <property type="protein sequence ID" value="KAI7984196.1"/>
    <property type="molecule type" value="Genomic_DNA"/>
</dbReference>
<name>A0ACC0F819_9ERIC</name>